<comment type="catalytic activity">
    <reaction evidence="1">
        <text>S-ubiquitinyl-[E2 ubiquitin-conjugating enzyme]-L-cysteine + [acceptor protein]-L-lysine = [E2 ubiquitin-conjugating enzyme]-L-cysteine + N(6)-ubiquitinyl-[acceptor protein]-L-lysine.</text>
        <dbReference type="EC" id="2.3.2.27"/>
    </reaction>
</comment>
<dbReference type="FunFam" id="3.30.40.10:FF:000124">
    <property type="entry name" value="STIP1 homology and U box-containing protein 1"/>
    <property type="match status" value="1"/>
</dbReference>
<evidence type="ECO:0000256" key="1">
    <source>
        <dbReference type="ARBA" id="ARBA00000900"/>
    </source>
</evidence>
<evidence type="ECO:0000256" key="9">
    <source>
        <dbReference type="PROSITE-ProRule" id="PRU00339"/>
    </source>
</evidence>
<dbReference type="GO" id="GO:0061630">
    <property type="term" value="F:ubiquitin protein ligase activity"/>
    <property type="evidence" value="ECO:0007669"/>
    <property type="project" value="UniProtKB-EC"/>
</dbReference>
<dbReference type="SUPFAM" id="SSF57850">
    <property type="entry name" value="RING/U-box"/>
    <property type="match status" value="1"/>
</dbReference>
<dbReference type="RefSeq" id="XP_025421136.1">
    <property type="nucleotide sequence ID" value="XM_025565351.1"/>
</dbReference>
<dbReference type="SMART" id="SM00028">
    <property type="entry name" value="TPR"/>
    <property type="match status" value="3"/>
</dbReference>
<sequence>MVLYISSVRNYKMYEPIKSDYVTINQSDIDLKVEGNRLFNAKRYSKAIECYSMAIVKNHIVPEYFTNRALCFLRLNKWNEAYSDCCQALELDSEHIKGCFFLGKTLIELGKYDEALQKLQKAHNLAKEKKINYGDDITRNLRKARRLKWEKQESLRQSQEMELLSYLKKLMEDDMIRKINDIKLPSEDKDQIEEFENRTMEIQNQNEKNISELHTIFVKNDDRLKKRELPDFLCGNISCNIVKDPVVTPSGISYDRKDVEEHLMKIGHFDPVSGRPLTVEQLIPNLALKEAAETFAMENDWLDQYCI</sequence>
<dbReference type="OrthoDB" id="629492at2759"/>
<dbReference type="Pfam" id="PF04564">
    <property type="entry name" value="U-box"/>
    <property type="match status" value="1"/>
</dbReference>
<evidence type="ECO:0000256" key="8">
    <source>
        <dbReference type="ARBA" id="ARBA00044543"/>
    </source>
</evidence>
<dbReference type="InterPro" id="IPR003613">
    <property type="entry name" value="Ubox_domain"/>
</dbReference>
<keyword evidence="11" id="KW-1185">Reference proteome</keyword>
<dbReference type="GO" id="GO:0051087">
    <property type="term" value="F:protein-folding chaperone binding"/>
    <property type="evidence" value="ECO:0007669"/>
    <property type="project" value="TreeGrafter"/>
</dbReference>
<dbReference type="Gene3D" id="1.25.40.10">
    <property type="entry name" value="Tetratricopeptide repeat domain"/>
    <property type="match status" value="1"/>
</dbReference>
<dbReference type="GeneID" id="112691201"/>
<keyword evidence="6 9" id="KW-0802">TPR repeat</keyword>
<dbReference type="InterPro" id="IPR041312">
    <property type="entry name" value="CHIP_TPR_N"/>
</dbReference>
<dbReference type="PROSITE" id="PS51698">
    <property type="entry name" value="U_BOX"/>
    <property type="match status" value="1"/>
</dbReference>
<dbReference type="Gene3D" id="3.30.40.10">
    <property type="entry name" value="Zinc/RING finger domain, C3HC4 (zinc finger)"/>
    <property type="match status" value="1"/>
</dbReference>
<keyword evidence="4" id="KW-0677">Repeat</keyword>
<dbReference type="GO" id="GO:0005737">
    <property type="term" value="C:cytoplasm"/>
    <property type="evidence" value="ECO:0007669"/>
    <property type="project" value="TreeGrafter"/>
</dbReference>
<dbReference type="PANTHER" id="PTHR46803">
    <property type="entry name" value="E3 UBIQUITIN-PROTEIN LIGASE CHIP"/>
    <property type="match status" value="1"/>
</dbReference>
<reference evidence="12" key="1">
    <citation type="submission" date="2025-08" db="UniProtKB">
        <authorList>
            <consortium name="RefSeq"/>
        </authorList>
    </citation>
    <scope>IDENTIFICATION</scope>
    <source>
        <tissue evidence="12">Whole body</tissue>
    </source>
</reference>
<evidence type="ECO:0000259" key="10">
    <source>
        <dbReference type="PROSITE" id="PS51698"/>
    </source>
</evidence>
<dbReference type="InterPro" id="IPR013083">
    <property type="entry name" value="Znf_RING/FYVE/PHD"/>
</dbReference>
<dbReference type="InterPro" id="IPR045202">
    <property type="entry name" value="CHIP_RING-Ubox"/>
</dbReference>
<evidence type="ECO:0000256" key="4">
    <source>
        <dbReference type="ARBA" id="ARBA00022737"/>
    </source>
</evidence>
<dbReference type="GO" id="GO:0045862">
    <property type="term" value="P:positive regulation of proteolysis"/>
    <property type="evidence" value="ECO:0007669"/>
    <property type="project" value="TreeGrafter"/>
</dbReference>
<evidence type="ECO:0000256" key="7">
    <source>
        <dbReference type="ARBA" id="ARBA00044534"/>
    </source>
</evidence>
<dbReference type="CDD" id="cd16654">
    <property type="entry name" value="RING-Ubox_CHIP"/>
    <property type="match status" value="1"/>
</dbReference>
<dbReference type="SUPFAM" id="SSF48452">
    <property type="entry name" value="TPR-like"/>
    <property type="match status" value="1"/>
</dbReference>
<dbReference type="SMART" id="SM00504">
    <property type="entry name" value="Ubox"/>
    <property type="match status" value="1"/>
</dbReference>
<dbReference type="Pfam" id="PF12895">
    <property type="entry name" value="ANAPC3"/>
    <property type="match status" value="1"/>
</dbReference>
<keyword evidence="3" id="KW-0808">Transferase</keyword>
<dbReference type="InterPro" id="IPR011990">
    <property type="entry name" value="TPR-like_helical_dom_sf"/>
</dbReference>
<evidence type="ECO:0000313" key="11">
    <source>
        <dbReference type="Proteomes" id="UP000694846"/>
    </source>
</evidence>
<dbReference type="Gene3D" id="6.10.140.2020">
    <property type="match status" value="1"/>
</dbReference>
<organism evidence="11 12">
    <name type="scientific">Sipha flava</name>
    <name type="common">yellow sugarcane aphid</name>
    <dbReference type="NCBI Taxonomy" id="143950"/>
    <lineage>
        <taxon>Eukaryota</taxon>
        <taxon>Metazoa</taxon>
        <taxon>Ecdysozoa</taxon>
        <taxon>Arthropoda</taxon>
        <taxon>Hexapoda</taxon>
        <taxon>Insecta</taxon>
        <taxon>Pterygota</taxon>
        <taxon>Neoptera</taxon>
        <taxon>Paraneoptera</taxon>
        <taxon>Hemiptera</taxon>
        <taxon>Sternorrhyncha</taxon>
        <taxon>Aphidomorpha</taxon>
        <taxon>Aphidoidea</taxon>
        <taxon>Aphididae</taxon>
        <taxon>Sipha</taxon>
    </lineage>
</organism>
<dbReference type="GO" id="GO:0071218">
    <property type="term" value="P:cellular response to misfolded protein"/>
    <property type="evidence" value="ECO:0007669"/>
    <property type="project" value="TreeGrafter"/>
</dbReference>
<gene>
    <name evidence="12" type="primary">LOC112691201</name>
</gene>
<evidence type="ECO:0000256" key="3">
    <source>
        <dbReference type="ARBA" id="ARBA00022679"/>
    </source>
</evidence>
<protein>
    <recommendedName>
        <fullName evidence="7">E3 ubiquitin-protein ligase CHIP</fullName>
        <ecNumber evidence="2">2.3.2.27</ecNumber>
    </recommendedName>
    <alternativeName>
        <fullName evidence="8">RING-type E3 ubiquitin transferase CHIP</fullName>
    </alternativeName>
</protein>
<dbReference type="PROSITE" id="PS50005">
    <property type="entry name" value="TPR"/>
    <property type="match status" value="1"/>
</dbReference>
<dbReference type="EC" id="2.3.2.27" evidence="2"/>
<evidence type="ECO:0000256" key="5">
    <source>
        <dbReference type="ARBA" id="ARBA00022786"/>
    </source>
</evidence>
<dbReference type="Proteomes" id="UP000694846">
    <property type="component" value="Unplaced"/>
</dbReference>
<evidence type="ECO:0000256" key="2">
    <source>
        <dbReference type="ARBA" id="ARBA00012483"/>
    </source>
</evidence>
<dbReference type="GO" id="GO:0006515">
    <property type="term" value="P:protein quality control for misfolded or incompletely synthesized proteins"/>
    <property type="evidence" value="ECO:0007669"/>
    <property type="project" value="TreeGrafter"/>
</dbReference>
<keyword evidence="5" id="KW-0833">Ubl conjugation pathway</keyword>
<feature type="domain" description="U-box" evidence="10">
    <location>
        <begin position="228"/>
        <end position="302"/>
    </location>
</feature>
<dbReference type="GO" id="GO:0000209">
    <property type="term" value="P:protein polyubiquitination"/>
    <property type="evidence" value="ECO:0007669"/>
    <property type="project" value="TreeGrafter"/>
</dbReference>
<evidence type="ECO:0000256" key="6">
    <source>
        <dbReference type="ARBA" id="ARBA00022803"/>
    </source>
</evidence>
<name>A0A8B8GEV5_9HEMI</name>
<dbReference type="Pfam" id="PF18391">
    <property type="entry name" value="CHIP_TPR_N"/>
    <property type="match status" value="1"/>
</dbReference>
<proteinExistence type="predicted"/>
<dbReference type="PANTHER" id="PTHR46803:SF2">
    <property type="entry name" value="E3 UBIQUITIN-PROTEIN LIGASE CHIP"/>
    <property type="match status" value="1"/>
</dbReference>
<feature type="repeat" description="TPR" evidence="9">
    <location>
        <begin position="96"/>
        <end position="129"/>
    </location>
</feature>
<dbReference type="InterPro" id="IPR019734">
    <property type="entry name" value="TPR_rpt"/>
</dbReference>
<evidence type="ECO:0000313" key="12">
    <source>
        <dbReference type="RefSeq" id="XP_025421136.1"/>
    </source>
</evidence>
<dbReference type="AlphaFoldDB" id="A0A8B8GEV5"/>
<dbReference type="GO" id="GO:0043161">
    <property type="term" value="P:proteasome-mediated ubiquitin-dependent protein catabolic process"/>
    <property type="evidence" value="ECO:0007669"/>
    <property type="project" value="TreeGrafter"/>
</dbReference>
<accession>A0A8B8GEV5</accession>